<reference evidence="1 2" key="1">
    <citation type="submission" date="2017-09" db="EMBL/GenBank/DDBJ databases">
        <title>Depth-based differentiation of microbial function through sediment-hosted aquifers and enrichment of novel symbionts in the deep terrestrial subsurface.</title>
        <authorList>
            <person name="Probst A.J."/>
            <person name="Ladd B."/>
            <person name="Jarett J.K."/>
            <person name="Geller-Mcgrath D.E."/>
            <person name="Sieber C.M."/>
            <person name="Emerson J.B."/>
            <person name="Anantharaman K."/>
            <person name="Thomas B.C."/>
            <person name="Malmstrom R."/>
            <person name="Stieglmeier M."/>
            <person name="Klingl A."/>
            <person name="Woyke T."/>
            <person name="Ryan C.M."/>
            <person name="Banfield J.F."/>
        </authorList>
    </citation>
    <scope>NUCLEOTIDE SEQUENCE [LARGE SCALE GENOMIC DNA]</scope>
    <source>
        <strain evidence="1">CG10_big_fil_rev_8_21_14_0_10_42_12</strain>
    </source>
</reference>
<dbReference type="CDD" id="cd02440">
    <property type="entry name" value="AdoMet_MTases"/>
    <property type="match status" value="1"/>
</dbReference>
<dbReference type="SUPFAM" id="SSF53335">
    <property type="entry name" value="S-adenosyl-L-methionine-dependent methyltransferases"/>
    <property type="match status" value="1"/>
</dbReference>
<dbReference type="PANTHER" id="PTHR43861">
    <property type="entry name" value="TRANS-ACONITATE 2-METHYLTRANSFERASE-RELATED"/>
    <property type="match status" value="1"/>
</dbReference>
<dbReference type="AlphaFoldDB" id="A0A2H0QV75"/>
<dbReference type="Gene3D" id="3.40.50.150">
    <property type="entry name" value="Vaccinia Virus protein VP39"/>
    <property type="match status" value="1"/>
</dbReference>
<dbReference type="Proteomes" id="UP000231333">
    <property type="component" value="Unassembled WGS sequence"/>
</dbReference>
<gene>
    <name evidence="1" type="ORF">COV34_01050</name>
</gene>
<protein>
    <submittedName>
        <fullName evidence="1">Uncharacterized protein</fullName>
    </submittedName>
</protein>
<dbReference type="InterPro" id="IPR029063">
    <property type="entry name" value="SAM-dependent_MTases_sf"/>
</dbReference>
<dbReference type="Pfam" id="PF13489">
    <property type="entry name" value="Methyltransf_23"/>
    <property type="match status" value="1"/>
</dbReference>
<dbReference type="EMBL" id="PCXL01000011">
    <property type="protein sequence ID" value="PIR38190.1"/>
    <property type="molecule type" value="Genomic_DNA"/>
</dbReference>
<evidence type="ECO:0000313" key="2">
    <source>
        <dbReference type="Proteomes" id="UP000231333"/>
    </source>
</evidence>
<sequence>MTNTLESIYREHHQQRRGSGFAILKDARGNFIKSAIGTGKHVLDIGCRDGALTSLFVDDNVVTGVDIDKVALDMAERTYGIKTIQLNLNDTWPFVEKSFDAAVAAEVLEHVYYPDQIVQKIAYVLKPSGVFAGSVPNAYSLINRLRYLKGQKRHTPLSDPTHINHFSYTELRDMLSKHFKEVKIVPLGRFAFLDKFIPGFFAFDFMFQASHVRHIAS</sequence>
<proteinExistence type="predicted"/>
<evidence type="ECO:0000313" key="1">
    <source>
        <dbReference type="EMBL" id="PIR38190.1"/>
    </source>
</evidence>
<name>A0A2H0QV75_9BACT</name>
<organism evidence="1 2">
    <name type="scientific">Candidatus Zambryskibacteria bacterium CG10_big_fil_rev_8_21_14_0_10_42_12</name>
    <dbReference type="NCBI Taxonomy" id="1975115"/>
    <lineage>
        <taxon>Bacteria</taxon>
        <taxon>Candidatus Zambryskiibacteriota</taxon>
    </lineage>
</organism>
<dbReference type="GO" id="GO:0008757">
    <property type="term" value="F:S-adenosylmethionine-dependent methyltransferase activity"/>
    <property type="evidence" value="ECO:0007669"/>
    <property type="project" value="InterPro"/>
</dbReference>
<accession>A0A2H0QV75</accession>
<comment type="caution">
    <text evidence="1">The sequence shown here is derived from an EMBL/GenBank/DDBJ whole genome shotgun (WGS) entry which is preliminary data.</text>
</comment>